<name>A0AAD9IKM5_PROWI</name>
<feature type="region of interest" description="Disordered" evidence="1">
    <location>
        <begin position="38"/>
        <end position="82"/>
    </location>
</feature>
<gene>
    <name evidence="2" type="ORF">QBZ16_002979</name>
</gene>
<feature type="compositionally biased region" description="Acidic residues" evidence="1">
    <location>
        <begin position="44"/>
        <end position="53"/>
    </location>
</feature>
<dbReference type="Proteomes" id="UP001255856">
    <property type="component" value="Unassembled WGS sequence"/>
</dbReference>
<evidence type="ECO:0000313" key="2">
    <source>
        <dbReference type="EMBL" id="KAK2079288.1"/>
    </source>
</evidence>
<evidence type="ECO:0000313" key="3">
    <source>
        <dbReference type="Proteomes" id="UP001255856"/>
    </source>
</evidence>
<proteinExistence type="predicted"/>
<keyword evidence="3" id="KW-1185">Reference proteome</keyword>
<accession>A0AAD9IKM5</accession>
<evidence type="ECO:0000256" key="1">
    <source>
        <dbReference type="SAM" id="MobiDB-lite"/>
    </source>
</evidence>
<dbReference type="AlphaFoldDB" id="A0AAD9IKM5"/>
<protein>
    <submittedName>
        <fullName evidence="2">Uncharacterized protein</fullName>
    </submittedName>
</protein>
<organism evidence="2 3">
    <name type="scientific">Prototheca wickerhamii</name>
    <dbReference type="NCBI Taxonomy" id="3111"/>
    <lineage>
        <taxon>Eukaryota</taxon>
        <taxon>Viridiplantae</taxon>
        <taxon>Chlorophyta</taxon>
        <taxon>core chlorophytes</taxon>
        <taxon>Trebouxiophyceae</taxon>
        <taxon>Chlorellales</taxon>
        <taxon>Chlorellaceae</taxon>
        <taxon>Prototheca</taxon>
    </lineage>
</organism>
<comment type="caution">
    <text evidence="2">The sequence shown here is derived from an EMBL/GenBank/DDBJ whole genome shotgun (WGS) entry which is preliminary data.</text>
</comment>
<reference evidence="2" key="1">
    <citation type="submission" date="2021-01" db="EMBL/GenBank/DDBJ databases">
        <authorList>
            <person name="Eckstrom K.M.E."/>
        </authorList>
    </citation>
    <scope>NUCLEOTIDE SEQUENCE</scope>
    <source>
        <strain evidence="2">UVCC 0001</strain>
    </source>
</reference>
<sequence length="106" mass="11477">MGEELNFQKAARQQRIAAEISAAKRERDFYLAQKALLEGQNDKDAEEEAEEVPGSDADPGPKRARQYGQRAPKADPVMDPSTLGLSATLLSKIAGRKAKAVVPESP</sequence>
<dbReference type="EMBL" id="JASFZW010000003">
    <property type="protein sequence ID" value="KAK2079288.1"/>
    <property type="molecule type" value="Genomic_DNA"/>
</dbReference>